<evidence type="ECO:0000313" key="2">
    <source>
        <dbReference type="EMBL" id="MBS3063682.1"/>
    </source>
</evidence>
<reference evidence="2" key="3">
    <citation type="submission" date="2021-05" db="EMBL/GenBank/DDBJ databases">
        <title>Protein family content uncovers lineage relationships and bacterial pathway maintenance mechanisms in DPANN archaea.</title>
        <authorList>
            <person name="Castelle C.J."/>
            <person name="Meheust R."/>
            <person name="Jaffe A.L."/>
            <person name="Seitz K."/>
            <person name="Gong X."/>
            <person name="Baker B.J."/>
            <person name="Banfield J.F."/>
        </authorList>
    </citation>
    <scope>NUCLEOTIDE SEQUENCE</scope>
    <source>
        <strain evidence="2">RIFCSPLOWO2_01_FULL_58_19</strain>
    </source>
</reference>
<comment type="caution">
    <text evidence="1">The sequence shown here is derived from an EMBL/GenBank/DDBJ whole genome shotgun (WGS) entry which is preliminary data.</text>
</comment>
<protein>
    <submittedName>
        <fullName evidence="1">Uncharacterized protein</fullName>
    </submittedName>
</protein>
<accession>A0A7J4JFI2</accession>
<proteinExistence type="predicted"/>
<name>A0A7J4JFI2_9ARCH</name>
<reference evidence="2" key="2">
    <citation type="submission" date="2021-03" db="EMBL/GenBank/DDBJ databases">
        <authorList>
            <person name="Jaffe A."/>
        </authorList>
    </citation>
    <scope>NUCLEOTIDE SEQUENCE</scope>
    <source>
        <strain evidence="2">RIFCSPLOWO2_01_FULL_58_19</strain>
    </source>
</reference>
<reference evidence="3" key="1">
    <citation type="journal article" date="2020" name="bioRxiv">
        <title>A rank-normalized archaeal taxonomy based on genome phylogeny resolves widespread incomplete and uneven classifications.</title>
        <authorList>
            <person name="Rinke C."/>
            <person name="Chuvochina M."/>
            <person name="Mussig A.J."/>
            <person name="Chaumeil P.-A."/>
            <person name="Waite D.W."/>
            <person name="Whitman W.B."/>
            <person name="Parks D.H."/>
            <person name="Hugenholtz P."/>
        </authorList>
    </citation>
    <scope>NUCLEOTIDE SEQUENCE [LARGE SCALE GENOMIC DNA]</scope>
</reference>
<organism evidence="1 3">
    <name type="scientific">Candidatus Iainarchaeum sp</name>
    <dbReference type="NCBI Taxonomy" id="3101447"/>
    <lineage>
        <taxon>Archaea</taxon>
        <taxon>Candidatus Iainarchaeota</taxon>
        <taxon>Candidatus Iainarchaeia</taxon>
        <taxon>Candidatus Iainarchaeales</taxon>
        <taxon>Candidatus Iainarchaeaceae</taxon>
        <taxon>Candidatus Iainarchaeum</taxon>
    </lineage>
</organism>
<evidence type="ECO:0000313" key="1">
    <source>
        <dbReference type="EMBL" id="HIH16478.1"/>
    </source>
</evidence>
<dbReference type="AlphaFoldDB" id="A0A7J4JFI2"/>
<sequence>MSSLDAVPAVKWDKGLPRSKRVNIISTQPEPFRQLFVARDAARRLVIWLGQHTGERDTVLTKAAMRLYGDVERRLKNLCGEGYASMLEDAFGERWYRVLDVQG</sequence>
<dbReference type="Proteomes" id="UP000564964">
    <property type="component" value="Unassembled WGS sequence"/>
</dbReference>
<gene>
    <name evidence="1" type="ORF">HA252_03680</name>
    <name evidence="2" type="ORF">J4203_07505</name>
</gene>
<dbReference type="EMBL" id="JAGVWE010000006">
    <property type="protein sequence ID" value="MBS3063682.1"/>
    <property type="molecule type" value="Genomic_DNA"/>
</dbReference>
<evidence type="ECO:0000313" key="3">
    <source>
        <dbReference type="Proteomes" id="UP000564964"/>
    </source>
</evidence>
<dbReference type="EMBL" id="DUGH01000089">
    <property type="protein sequence ID" value="HIH16478.1"/>
    <property type="molecule type" value="Genomic_DNA"/>
</dbReference>
<dbReference type="Proteomes" id="UP000678237">
    <property type="component" value="Unassembled WGS sequence"/>
</dbReference>